<dbReference type="GO" id="GO:0004553">
    <property type="term" value="F:hydrolase activity, hydrolyzing O-glycosyl compounds"/>
    <property type="evidence" value="ECO:0007669"/>
    <property type="project" value="InterPro"/>
</dbReference>
<evidence type="ECO:0000313" key="9">
    <source>
        <dbReference type="Proteomes" id="UP000252530"/>
    </source>
</evidence>
<evidence type="ECO:0000259" key="6">
    <source>
        <dbReference type="Pfam" id="PF16355"/>
    </source>
</evidence>
<dbReference type="PANTHER" id="PTHR42732">
    <property type="entry name" value="BETA-GALACTOSIDASE"/>
    <property type="match status" value="1"/>
</dbReference>
<evidence type="ECO:0000256" key="3">
    <source>
        <dbReference type="ARBA" id="ARBA00023295"/>
    </source>
</evidence>
<dbReference type="InterPro" id="IPR036156">
    <property type="entry name" value="Beta-gal/glucu_dom_sf"/>
</dbReference>
<dbReference type="Pfam" id="PF02836">
    <property type="entry name" value="Glyco_hydro_2_C"/>
    <property type="match status" value="1"/>
</dbReference>
<sequence>MLAINFNQGWAYRHLDLEDEAFRPVTLPHDAMLEEPREADAPSASNSGWFLGRDYEYVKRFMPDDAWRGQSLLLEFEGVYREAEVWVNGRKLAYRPYGYSNFYVDLSEALVFGECNEIRVVARNADQPNSRWYSGAGIYRPVTLWAGHRDHIEVNGISVRTLSIAQADAGATQGDWASIEVAVETSASGSLQLHIDQADRQGGKAGHEVTVLAADQSASRQVFKVRVNRAALWSPEDPQLYHCRVDYVSEDGQRDSDQVDFGIRTLEWGRQGLLLNGRRTILQGACIHHDNGLLGACAFPEAEERKIRLLKANGYNAIRSAHNPCSKALLAACDRQGMLVMDEYIDHWYIHKTQYDYVPHFKQYWRQDLQDMVAKDRNHPSVIMYSIGNEVGETAQKRGIALTGQMVEHIHSLDNGRPVTCGINIFFNFLNSIGLGVYSDRKARKAASGQAGKHQGRRRKAVGSQFFNDMAGLLGADFMKTGAMLPWCDTVTRGAFARLDVAGYNYGIKRYVGDLRRYPDRLILGSETFCSDAYRFRELAKRTTRLIGDFVWAGMDYLGETAVGAWEYSDYASLKNCFGWLTAGSGRLDLTGRPLGEALYTRVALEAENGPYLAVRPVNHTGDKHSPSAWKMTNAIDSWSWEGCEGRPADVEVYARAASVRLLLNGREVGQARLRGDCKAEFRIIYQPGSLEALAYDKQGKLIGRRSLQSAGPQTKLSLEPERHDVRSGGMAFIRVSYSDESGIVKPLRRGRLTATVDGGELLAFGCAAPFNRGNFQSVTTATYCGEALAVVRASRYCARLSLQVNDGRLRGQVDLKIQPGDTADEPCSEVWPLAETTGL</sequence>
<dbReference type="InterPro" id="IPR051913">
    <property type="entry name" value="GH2_Domain-Containing"/>
</dbReference>
<dbReference type="SUPFAM" id="SSF49785">
    <property type="entry name" value="Galactose-binding domain-like"/>
    <property type="match status" value="1"/>
</dbReference>
<keyword evidence="9" id="KW-1185">Reference proteome</keyword>
<proteinExistence type="inferred from homology"/>
<dbReference type="InterPro" id="IPR008979">
    <property type="entry name" value="Galactose-bd-like_sf"/>
</dbReference>
<dbReference type="GO" id="GO:0005975">
    <property type="term" value="P:carbohydrate metabolic process"/>
    <property type="evidence" value="ECO:0007669"/>
    <property type="project" value="InterPro"/>
</dbReference>
<gene>
    <name evidence="8" type="ORF">CRD60_07505</name>
</gene>
<dbReference type="InterPro" id="IPR017853">
    <property type="entry name" value="GH"/>
</dbReference>
<dbReference type="Gene3D" id="3.20.20.80">
    <property type="entry name" value="Glycosidases"/>
    <property type="match status" value="1"/>
</dbReference>
<keyword evidence="2 8" id="KW-0378">Hydrolase</keyword>
<dbReference type="AlphaFoldDB" id="A0A366K6E3"/>
<dbReference type="Pfam" id="PF00703">
    <property type="entry name" value="Glyco_hydro_2"/>
    <property type="match status" value="1"/>
</dbReference>
<name>A0A366K6E3_9BIFI</name>
<evidence type="ECO:0000259" key="5">
    <source>
        <dbReference type="Pfam" id="PF02836"/>
    </source>
</evidence>
<feature type="domain" description="Glycoside hydrolase family 2 catalytic" evidence="5">
    <location>
        <begin position="272"/>
        <end position="440"/>
    </location>
</feature>
<accession>A0A366K6E3</accession>
<dbReference type="PRINTS" id="PR00132">
    <property type="entry name" value="GLHYDRLASE2"/>
</dbReference>
<dbReference type="InterPro" id="IPR040605">
    <property type="entry name" value="Glyco_hydro2_dom5"/>
</dbReference>
<dbReference type="SUPFAM" id="SSF49303">
    <property type="entry name" value="beta-Galactosidase/glucuronidase domain"/>
    <property type="match status" value="1"/>
</dbReference>
<dbReference type="Pfam" id="PF18565">
    <property type="entry name" value="Glyco_hydro2_C5"/>
    <property type="match status" value="1"/>
</dbReference>
<dbReference type="Proteomes" id="UP000252530">
    <property type="component" value="Unassembled WGS sequence"/>
</dbReference>
<dbReference type="InterPro" id="IPR006102">
    <property type="entry name" value="Ig-like_GH2"/>
</dbReference>
<feature type="domain" description="Glycoside hydrolase family 2 immunoglobulin-like beta-sandwich" evidence="4">
    <location>
        <begin position="178"/>
        <end position="264"/>
    </location>
</feature>
<dbReference type="SUPFAM" id="SSF51445">
    <property type="entry name" value="(Trans)glycosidases"/>
    <property type="match status" value="1"/>
</dbReference>
<evidence type="ECO:0000259" key="4">
    <source>
        <dbReference type="Pfam" id="PF00703"/>
    </source>
</evidence>
<dbReference type="InterPro" id="IPR006103">
    <property type="entry name" value="Glyco_hydro_2_cat"/>
</dbReference>
<dbReference type="PANTHER" id="PTHR42732:SF1">
    <property type="entry name" value="BETA-MANNOSIDASE"/>
    <property type="match status" value="1"/>
</dbReference>
<dbReference type="Gene3D" id="2.60.40.10">
    <property type="entry name" value="Immunoglobulins"/>
    <property type="match status" value="3"/>
</dbReference>
<comment type="caution">
    <text evidence="8">The sequence shown here is derived from an EMBL/GenBank/DDBJ whole genome shotgun (WGS) entry which is preliminary data.</text>
</comment>
<evidence type="ECO:0000313" key="8">
    <source>
        <dbReference type="EMBL" id="RBP97315.1"/>
    </source>
</evidence>
<keyword evidence="3" id="KW-0326">Glycosidase</keyword>
<organism evidence="8 9">
    <name type="scientific">Bifidobacterium aemilianum</name>
    <dbReference type="NCBI Taxonomy" id="2493120"/>
    <lineage>
        <taxon>Bacteria</taxon>
        <taxon>Bacillati</taxon>
        <taxon>Actinomycetota</taxon>
        <taxon>Actinomycetes</taxon>
        <taxon>Bifidobacteriales</taxon>
        <taxon>Bifidobacteriaceae</taxon>
        <taxon>Bifidobacterium</taxon>
    </lineage>
</organism>
<dbReference type="OrthoDB" id="9762066at2"/>
<comment type="similarity">
    <text evidence="1">Belongs to the glycosyl hydrolase 2 family.</text>
</comment>
<evidence type="ECO:0000256" key="2">
    <source>
        <dbReference type="ARBA" id="ARBA00022801"/>
    </source>
</evidence>
<reference evidence="8 9" key="1">
    <citation type="submission" date="2017-10" db="EMBL/GenBank/DDBJ databases">
        <title>Bifidobacterium xylocopum sp. nov. and Bifidobacterium aemilianum sp. nov., from the carpenter bee (Xylocopa violacea) digestive tract.</title>
        <authorList>
            <person name="Alberoni D."/>
            <person name="Baffoni L."/>
            <person name="Di Gioia D."/>
            <person name="Gaggia F."/>
            <person name="Biavati B."/>
        </authorList>
    </citation>
    <scope>NUCLEOTIDE SEQUENCE [LARGE SCALE GENOMIC DNA]</scope>
    <source>
        <strain evidence="8 9">XV10</strain>
    </source>
</reference>
<evidence type="ECO:0000259" key="7">
    <source>
        <dbReference type="Pfam" id="PF18565"/>
    </source>
</evidence>
<feature type="domain" description="DUF4982" evidence="6">
    <location>
        <begin position="646"/>
        <end position="703"/>
    </location>
</feature>
<dbReference type="Pfam" id="PF16355">
    <property type="entry name" value="DUF4982"/>
    <property type="match status" value="1"/>
</dbReference>
<dbReference type="InterPro" id="IPR013783">
    <property type="entry name" value="Ig-like_fold"/>
</dbReference>
<dbReference type="InterPro" id="IPR006101">
    <property type="entry name" value="Glyco_hydro_2"/>
</dbReference>
<feature type="domain" description="Glycoside hydrolase family 2" evidence="7">
    <location>
        <begin position="717"/>
        <end position="809"/>
    </location>
</feature>
<protein>
    <submittedName>
        <fullName evidence="8">Glycoside hydrolase family 2</fullName>
    </submittedName>
</protein>
<dbReference type="Gene3D" id="2.60.120.260">
    <property type="entry name" value="Galactose-binding domain-like"/>
    <property type="match status" value="1"/>
</dbReference>
<dbReference type="RefSeq" id="WP_113860658.1">
    <property type="nucleotide sequence ID" value="NZ_PDCG01000009.1"/>
</dbReference>
<evidence type="ECO:0000256" key="1">
    <source>
        <dbReference type="ARBA" id="ARBA00007401"/>
    </source>
</evidence>
<dbReference type="EMBL" id="PDCG01000009">
    <property type="protein sequence ID" value="RBP97315.1"/>
    <property type="molecule type" value="Genomic_DNA"/>
</dbReference>
<dbReference type="InterPro" id="IPR032311">
    <property type="entry name" value="DUF4982"/>
</dbReference>